<reference evidence="2 3" key="1">
    <citation type="submission" date="2022-11" db="EMBL/GenBank/DDBJ databases">
        <title>Biodiversity and phylogenetic relationships of bacteria.</title>
        <authorList>
            <person name="Machado R.A.R."/>
            <person name="Bhat A."/>
            <person name="Loulou A."/>
            <person name="Kallel S."/>
        </authorList>
    </citation>
    <scope>NUCLEOTIDE SEQUENCE [LARGE SCALE GENOMIC DNA]</scope>
    <source>
        <strain evidence="2 3">DSM 13975</strain>
    </source>
</reference>
<feature type="transmembrane region" description="Helical" evidence="1">
    <location>
        <begin position="20"/>
        <end position="38"/>
    </location>
</feature>
<evidence type="ECO:0000256" key="1">
    <source>
        <dbReference type="SAM" id="Phobius"/>
    </source>
</evidence>
<evidence type="ECO:0000313" key="3">
    <source>
        <dbReference type="Proteomes" id="UP001209916"/>
    </source>
</evidence>
<keyword evidence="3" id="KW-1185">Reference proteome</keyword>
<protein>
    <submittedName>
        <fullName evidence="2">Flp family type IVb pilin</fullName>
    </submittedName>
</protein>
<evidence type="ECO:0000313" key="2">
    <source>
        <dbReference type="EMBL" id="MCX5465843.1"/>
    </source>
</evidence>
<keyword evidence="1" id="KW-1133">Transmembrane helix</keyword>
<dbReference type="Proteomes" id="UP001209916">
    <property type="component" value="Unassembled WGS sequence"/>
</dbReference>
<name>A0ABT3VQN0_9BURK</name>
<keyword evidence="1" id="KW-0472">Membrane</keyword>
<proteinExistence type="predicted"/>
<sequence>MKTQLQQFWKDEDGATAIEYGLIAGLIAVAIIAALTALGTDLRAMFEKVSTSVKAGTAGTSSSGGSAGG</sequence>
<dbReference type="InterPro" id="IPR007047">
    <property type="entry name" value="Flp_Fap"/>
</dbReference>
<dbReference type="Pfam" id="PF04964">
    <property type="entry name" value="Flp_Fap"/>
    <property type="match status" value="1"/>
</dbReference>
<comment type="caution">
    <text evidence="2">The sequence shown here is derived from an EMBL/GenBank/DDBJ whole genome shotgun (WGS) entry which is preliminary data.</text>
</comment>
<dbReference type="EMBL" id="JAPKNA010000006">
    <property type="protein sequence ID" value="MCX5465843.1"/>
    <property type="molecule type" value="Genomic_DNA"/>
</dbReference>
<dbReference type="RefSeq" id="WP_266121621.1">
    <property type="nucleotide sequence ID" value="NZ_JAPKNA010000006.1"/>
</dbReference>
<gene>
    <name evidence="2" type="ORF">OSH09_16790</name>
</gene>
<organism evidence="2 3">
    <name type="scientific">Alcaligenes parafaecalis</name>
    <dbReference type="NCBI Taxonomy" id="171260"/>
    <lineage>
        <taxon>Bacteria</taxon>
        <taxon>Pseudomonadati</taxon>
        <taxon>Pseudomonadota</taxon>
        <taxon>Betaproteobacteria</taxon>
        <taxon>Burkholderiales</taxon>
        <taxon>Alcaligenaceae</taxon>
        <taxon>Alcaligenes</taxon>
    </lineage>
</organism>
<accession>A0ABT3VQN0</accession>
<keyword evidence="1" id="KW-0812">Transmembrane</keyword>